<evidence type="ECO:0000256" key="7">
    <source>
        <dbReference type="SAM" id="Phobius"/>
    </source>
</evidence>
<comment type="caution">
    <text evidence="9">The sequence shown here is derived from an EMBL/GenBank/DDBJ whole genome shotgun (WGS) entry which is preliminary data.</text>
</comment>
<protein>
    <submittedName>
        <fullName evidence="9">Related to integral membrane protein PTH11</fullName>
    </submittedName>
</protein>
<keyword evidence="10" id="KW-1185">Reference proteome</keyword>
<feature type="transmembrane region" description="Helical" evidence="7">
    <location>
        <begin position="105"/>
        <end position="127"/>
    </location>
</feature>
<name>A0AAE8N6R8_9PEZI</name>
<keyword evidence="4 7" id="KW-0472">Membrane</keyword>
<evidence type="ECO:0000256" key="5">
    <source>
        <dbReference type="ARBA" id="ARBA00038359"/>
    </source>
</evidence>
<comment type="subcellular location">
    <subcellularLocation>
        <location evidence="1">Membrane</location>
        <topology evidence="1">Multi-pass membrane protein</topology>
    </subcellularLocation>
</comment>
<dbReference type="InterPro" id="IPR049326">
    <property type="entry name" value="Rhodopsin_dom_fungi"/>
</dbReference>
<evidence type="ECO:0000256" key="2">
    <source>
        <dbReference type="ARBA" id="ARBA00022692"/>
    </source>
</evidence>
<reference evidence="9" key="1">
    <citation type="submission" date="2018-03" db="EMBL/GenBank/DDBJ databases">
        <authorList>
            <person name="Guldener U."/>
        </authorList>
    </citation>
    <scope>NUCLEOTIDE SEQUENCE</scope>
</reference>
<dbReference type="Proteomes" id="UP001187682">
    <property type="component" value="Unassembled WGS sequence"/>
</dbReference>
<dbReference type="InterPro" id="IPR052337">
    <property type="entry name" value="SAT4-like"/>
</dbReference>
<feature type="region of interest" description="Disordered" evidence="6">
    <location>
        <begin position="260"/>
        <end position="301"/>
    </location>
</feature>
<feature type="transmembrane region" description="Helical" evidence="7">
    <location>
        <begin position="147"/>
        <end position="172"/>
    </location>
</feature>
<feature type="transmembrane region" description="Helical" evidence="7">
    <location>
        <begin position="184"/>
        <end position="204"/>
    </location>
</feature>
<dbReference type="EMBL" id="ONZQ02000015">
    <property type="protein sequence ID" value="SPO06173.1"/>
    <property type="molecule type" value="Genomic_DNA"/>
</dbReference>
<feature type="domain" description="Rhodopsin" evidence="8">
    <location>
        <begin position="67"/>
        <end position="242"/>
    </location>
</feature>
<dbReference type="Pfam" id="PF20684">
    <property type="entry name" value="Fung_rhodopsin"/>
    <property type="match status" value="1"/>
</dbReference>
<feature type="transmembrane region" description="Helical" evidence="7">
    <location>
        <begin position="66"/>
        <end position="84"/>
    </location>
</feature>
<dbReference type="AlphaFoldDB" id="A0AAE8N6R8"/>
<keyword evidence="3 7" id="KW-1133">Transmembrane helix</keyword>
<feature type="compositionally biased region" description="Polar residues" evidence="6">
    <location>
        <begin position="277"/>
        <end position="297"/>
    </location>
</feature>
<keyword evidence="2 7" id="KW-0812">Transmembrane</keyword>
<evidence type="ECO:0000313" key="10">
    <source>
        <dbReference type="Proteomes" id="UP001187682"/>
    </source>
</evidence>
<evidence type="ECO:0000256" key="6">
    <source>
        <dbReference type="SAM" id="MobiDB-lite"/>
    </source>
</evidence>
<comment type="similarity">
    <text evidence="5">Belongs to the SAT4 family.</text>
</comment>
<dbReference type="GO" id="GO:0016020">
    <property type="term" value="C:membrane"/>
    <property type="evidence" value="ECO:0007669"/>
    <property type="project" value="UniProtKB-SubCell"/>
</dbReference>
<evidence type="ECO:0000256" key="4">
    <source>
        <dbReference type="ARBA" id="ARBA00023136"/>
    </source>
</evidence>
<dbReference type="PANTHER" id="PTHR33048:SF2">
    <property type="entry name" value="SRPK"/>
    <property type="match status" value="1"/>
</dbReference>
<dbReference type="PANTHER" id="PTHR33048">
    <property type="entry name" value="PTH11-LIKE INTEGRAL MEMBRANE PROTEIN (AFU_ORTHOLOGUE AFUA_5G11245)"/>
    <property type="match status" value="1"/>
</dbReference>
<organism evidence="9 10">
    <name type="scientific">Cephalotrichum gorgonifer</name>
    <dbReference type="NCBI Taxonomy" id="2041049"/>
    <lineage>
        <taxon>Eukaryota</taxon>
        <taxon>Fungi</taxon>
        <taxon>Dikarya</taxon>
        <taxon>Ascomycota</taxon>
        <taxon>Pezizomycotina</taxon>
        <taxon>Sordariomycetes</taxon>
        <taxon>Hypocreomycetidae</taxon>
        <taxon>Microascales</taxon>
        <taxon>Microascaceae</taxon>
        <taxon>Cephalotrichum</taxon>
    </lineage>
</organism>
<accession>A0AAE8N6R8</accession>
<proteinExistence type="inferred from homology"/>
<feature type="compositionally biased region" description="Polar residues" evidence="6">
    <location>
        <begin position="349"/>
        <end position="361"/>
    </location>
</feature>
<evidence type="ECO:0000256" key="3">
    <source>
        <dbReference type="ARBA" id="ARBA00022989"/>
    </source>
</evidence>
<evidence type="ECO:0000313" key="9">
    <source>
        <dbReference type="EMBL" id="SPO06173.1"/>
    </source>
</evidence>
<gene>
    <name evidence="9" type="ORF">DNG_08862</name>
</gene>
<evidence type="ECO:0000259" key="8">
    <source>
        <dbReference type="Pfam" id="PF20684"/>
    </source>
</evidence>
<feature type="region of interest" description="Disordered" evidence="6">
    <location>
        <begin position="331"/>
        <end position="361"/>
    </location>
</feature>
<evidence type="ECO:0000256" key="1">
    <source>
        <dbReference type="ARBA" id="ARBA00004141"/>
    </source>
</evidence>
<sequence>MAPGQVFGLSARRLFDSGGRAAHEVGAKYGGLTNSYMTDEQRAAVDPNSVEYYNRQMGSKVQVVGWNFYAAILWGLKFCVTTFYSRLTSGLHHLQHLKTRVYIAYGILSVTYLTVVLTLCLSCRPIQRFWQIHPDPGPLCRPANSPAYVMVVAIPNILTDVYLLSIPLPLLWGVNISVRRRLTLMFLFSGALFIMMASIIRAVVISTAGLTGAIDGSQWACRETFVAIVVTNLPIIHPIIRKGAKKIGLSALFSRSRDNGQSHELRSKGTGIGRFGGSSNAKTTLSRPGITPQTTAWGSDEDILSQQAGDGESWSKIKEEGKGILVTQEIGVHSETVPGNNDPAANDWGYSSSRTDGSYRA</sequence>